<dbReference type="InterPro" id="IPR024119">
    <property type="entry name" value="TF_DEAF-1"/>
</dbReference>
<sequence length="1142" mass="128364">MAHTLVYPGKYFFYPLGNTPAVCLTRDIPPEEPANVLLLGCGDPRSVLFTIFSELQKESRALDFTCCDIEPAVLARNVLLLTLIADSQLDTNNIWNIFFHVYIDDASRKILVDQCNKLIQLSNSLTVWMKSPYGRYIGMSTEYTLSELRRHWTLYADMPNLPSSRVKPIRDKFTQIAKSKAERPGRNMSTARGAGALMFQAIEVTSRQYDSYWKTGTTLSDQSLINAAKFLNPTFAYSFAGEGFAVHYGTDPMESFHLVALFGNARGPITVSDVVKAAKAEFSDWCTAFSSAVSDASRVLTVRFFLAEAMAACRALHDFVETGTLETTVPVAQWNTQLILFNQAEYVSGAAPARFNVVDTSNLDDHIGLLNVVIAATPLLAPPPRPIALYTESLLARGEDATREFSQRLYANLTVMSLLLGVAPIDYVSSFTSRSNTHELMLYLSQKRESSQFQQVTTWKRPVSGDAYAFRGGGGCLPPTFDSIQLGTLLYDMYHDLFEQEDARHFWRLNQGNIMKAISRSNMIHYTRESFVLFLKLVRDRLSISRERWIEVMDRFMDLQGEDQTLEMDSCNLQDFHSHLHRHGMYTHPLLVDEAPRIGRFADWHSVTSLVRVILVIPRDKFTVLDDASDEIATPLLQCDIRGDWSHNIFSSVHVAFGRAIKMGTKAHPWVTFEADPEGWSGTSSLVASFTMASRYLTDIEPAHRLRVTVSVRSTHASVLLTDKLGVALIVHEAKLMDETAVFVLPEHPLPTRNQAGASGVLRSPGATIREELGQSHSVVVELDEQCALPSVKQVSPSTIRLTLDGRVQDVTYPFPVIGGQNKLRLARKSLYIEVVVPIYGPFQPEGMKLNPFTVAAIEGTLDLWSIHRVNLSTLPVLDTKASKLADWLNPHIGSMMSKRERSLRKKHKEDILMYVKDTIHAILVRASGIQVGPPCRLFALRDHTTRNSDTVIFVDTIRYDMHCHTVVCDGFVLPLTIDLLRRLEQPFCKLITPGIMVNVTVFGDEMRAWKQLFPALAERCRTSWTHGPNCEYRSQGKIPLTEDMEVDPLCSCGRGQDTERMQTVDIWRPFAPHVTRIAISPLFAVSYLETIGRDPDVHRCFVCRGKGKPRIRACGGCKKVRYCSAACQKKHWKIHKSQCKP</sequence>
<dbReference type="Proteomes" id="UP000639403">
    <property type="component" value="Unassembled WGS sequence"/>
</dbReference>
<gene>
    <name evidence="6" type="ORF">IEO21_10222</name>
</gene>
<dbReference type="EMBL" id="JADOXO010000709">
    <property type="protein sequence ID" value="KAF9801052.1"/>
    <property type="molecule type" value="Genomic_DNA"/>
</dbReference>
<name>A0A8H7TXM5_9APHY</name>
<dbReference type="Pfam" id="PF01753">
    <property type="entry name" value="zf-MYND"/>
    <property type="match status" value="1"/>
</dbReference>
<dbReference type="AlphaFoldDB" id="A0A8H7TXM5"/>
<keyword evidence="2 4" id="KW-0863">Zinc-finger</keyword>
<dbReference type="Pfam" id="PF14737">
    <property type="entry name" value="DUF4470"/>
    <property type="match status" value="1"/>
</dbReference>
<comment type="caution">
    <text evidence="6">The sequence shown here is derived from an EMBL/GenBank/DDBJ whole genome shotgun (WGS) entry which is preliminary data.</text>
</comment>
<accession>A0A8H7TXM5</accession>
<dbReference type="GO" id="GO:0008270">
    <property type="term" value="F:zinc ion binding"/>
    <property type="evidence" value="ECO:0007669"/>
    <property type="project" value="UniProtKB-KW"/>
</dbReference>
<proteinExistence type="predicted"/>
<evidence type="ECO:0000313" key="6">
    <source>
        <dbReference type="EMBL" id="KAF9801052.1"/>
    </source>
</evidence>
<dbReference type="SUPFAM" id="SSF144232">
    <property type="entry name" value="HIT/MYND zinc finger-like"/>
    <property type="match status" value="1"/>
</dbReference>
<keyword evidence="3" id="KW-0862">Zinc</keyword>
<reference evidence="6" key="2">
    <citation type="journal article" name="Front. Microbiol.">
        <title>Degradative Capacity of Two Strains of Rhodonia placenta: From Phenotype to Genotype.</title>
        <authorList>
            <person name="Kolle M."/>
            <person name="Horta M.A.C."/>
            <person name="Nowrousian M."/>
            <person name="Ohm R.A."/>
            <person name="Benz J.P."/>
            <person name="Pilgard A."/>
        </authorList>
    </citation>
    <scope>NUCLEOTIDE SEQUENCE</scope>
    <source>
        <strain evidence="6">FPRL280</strain>
    </source>
</reference>
<dbReference type="Gene3D" id="6.10.140.2220">
    <property type="match status" value="1"/>
</dbReference>
<protein>
    <recommendedName>
        <fullName evidence="5">MYND-type domain-containing protein</fullName>
    </recommendedName>
</protein>
<dbReference type="PANTHER" id="PTHR10237:SF14">
    <property type="entry name" value="MYND-TYPE DOMAIN-CONTAINING PROTEIN"/>
    <property type="match status" value="1"/>
</dbReference>
<dbReference type="GO" id="GO:0000981">
    <property type="term" value="F:DNA-binding transcription factor activity, RNA polymerase II-specific"/>
    <property type="evidence" value="ECO:0007669"/>
    <property type="project" value="TreeGrafter"/>
</dbReference>
<evidence type="ECO:0000313" key="7">
    <source>
        <dbReference type="Proteomes" id="UP000639403"/>
    </source>
</evidence>
<feature type="domain" description="MYND-type" evidence="5">
    <location>
        <begin position="1101"/>
        <end position="1140"/>
    </location>
</feature>
<evidence type="ECO:0000256" key="1">
    <source>
        <dbReference type="ARBA" id="ARBA00022723"/>
    </source>
</evidence>
<reference evidence="6" key="1">
    <citation type="submission" date="2020-11" db="EMBL/GenBank/DDBJ databases">
        <authorList>
            <person name="Koelle M."/>
            <person name="Horta M.A.C."/>
            <person name="Nowrousian M."/>
            <person name="Ohm R.A."/>
            <person name="Benz P."/>
            <person name="Pilgard A."/>
        </authorList>
    </citation>
    <scope>NUCLEOTIDE SEQUENCE</scope>
    <source>
        <strain evidence="6">FPRL280</strain>
    </source>
</reference>
<dbReference type="GO" id="GO:0005634">
    <property type="term" value="C:nucleus"/>
    <property type="evidence" value="ECO:0007669"/>
    <property type="project" value="TreeGrafter"/>
</dbReference>
<organism evidence="6 7">
    <name type="scientific">Rhodonia placenta</name>
    <dbReference type="NCBI Taxonomy" id="104341"/>
    <lineage>
        <taxon>Eukaryota</taxon>
        <taxon>Fungi</taxon>
        <taxon>Dikarya</taxon>
        <taxon>Basidiomycota</taxon>
        <taxon>Agaricomycotina</taxon>
        <taxon>Agaricomycetes</taxon>
        <taxon>Polyporales</taxon>
        <taxon>Adustoporiaceae</taxon>
        <taxon>Rhodonia</taxon>
    </lineage>
</organism>
<dbReference type="PANTHER" id="PTHR10237">
    <property type="entry name" value="DEFORMED EPIDERMAL AUTOREGULATORY FACTOR 1 HOMOLOG SUPPRESSIN"/>
    <property type="match status" value="1"/>
</dbReference>
<evidence type="ECO:0000259" key="5">
    <source>
        <dbReference type="PROSITE" id="PS50865"/>
    </source>
</evidence>
<dbReference type="InterPro" id="IPR002893">
    <property type="entry name" value="Znf_MYND"/>
</dbReference>
<evidence type="ECO:0000256" key="3">
    <source>
        <dbReference type="ARBA" id="ARBA00022833"/>
    </source>
</evidence>
<evidence type="ECO:0000256" key="2">
    <source>
        <dbReference type="ARBA" id="ARBA00022771"/>
    </source>
</evidence>
<dbReference type="InterPro" id="IPR027974">
    <property type="entry name" value="DUF4470"/>
</dbReference>
<dbReference type="PROSITE" id="PS50865">
    <property type="entry name" value="ZF_MYND_2"/>
    <property type="match status" value="1"/>
</dbReference>
<keyword evidence="1" id="KW-0479">Metal-binding</keyword>
<evidence type="ECO:0000256" key="4">
    <source>
        <dbReference type="PROSITE-ProRule" id="PRU00134"/>
    </source>
</evidence>